<name>A0A7S4PLQ9_9EUKA</name>
<gene>
    <name evidence="1" type="ORF">NAES01612_LOCUS25530</name>
</gene>
<accession>A0A7S4PLQ9</accession>
<dbReference type="EMBL" id="HBKR01039090">
    <property type="protein sequence ID" value="CAE2339302.1"/>
    <property type="molecule type" value="Transcribed_RNA"/>
</dbReference>
<evidence type="ECO:0000313" key="1">
    <source>
        <dbReference type="EMBL" id="CAE2339302.1"/>
    </source>
</evidence>
<dbReference type="InterPro" id="IPR036249">
    <property type="entry name" value="Thioredoxin-like_sf"/>
</dbReference>
<organism evidence="1">
    <name type="scientific">Paramoeba aestuarina</name>
    <dbReference type="NCBI Taxonomy" id="180227"/>
    <lineage>
        <taxon>Eukaryota</taxon>
        <taxon>Amoebozoa</taxon>
        <taxon>Discosea</taxon>
        <taxon>Flabellinia</taxon>
        <taxon>Dactylopodida</taxon>
        <taxon>Paramoebidae</taxon>
        <taxon>Paramoeba</taxon>
    </lineage>
</organism>
<protein>
    <recommendedName>
        <fullName evidence="2">Thioredoxin domain-containing protein</fullName>
    </recommendedName>
</protein>
<dbReference type="Gene3D" id="3.40.30.10">
    <property type="entry name" value="Glutaredoxin"/>
    <property type="match status" value="1"/>
</dbReference>
<dbReference type="SUPFAM" id="SSF52833">
    <property type="entry name" value="Thioredoxin-like"/>
    <property type="match status" value="1"/>
</dbReference>
<dbReference type="PANTHER" id="PTHR21148">
    <property type="entry name" value="THIOREDOXIN DOMAIN-CONTAINING PROTEIN 9"/>
    <property type="match status" value="1"/>
</dbReference>
<proteinExistence type="predicted"/>
<dbReference type="AlphaFoldDB" id="A0A7S4PLQ9"/>
<evidence type="ECO:0008006" key="2">
    <source>
        <dbReference type="Google" id="ProtNLM"/>
    </source>
</evidence>
<sequence length="200" mass="23271">MAEANILTQVAQTVAGEMEKALDAEIERLDNLNEDDYEQMRKKRIEEMRKDAQNKQKWKREGHGKLMELSDEKEFFDLVKRSPRVIALFARAGNKFADDLKEHLAVIAEHHFETRIVVLDAEKSPFLVQRLKIWMIPSMVLIIDQKTNHTISGLDEISGDGKYPTWHLERLLNTHNVLTSHVLEDRHSSIDDDEEIDWDA</sequence>
<reference evidence="1" key="1">
    <citation type="submission" date="2021-01" db="EMBL/GenBank/DDBJ databases">
        <authorList>
            <person name="Corre E."/>
            <person name="Pelletier E."/>
            <person name="Niang G."/>
            <person name="Scheremetjew M."/>
            <person name="Finn R."/>
            <person name="Kale V."/>
            <person name="Holt S."/>
            <person name="Cochrane G."/>
            <person name="Meng A."/>
            <person name="Brown T."/>
            <person name="Cohen L."/>
        </authorList>
    </citation>
    <scope>NUCLEOTIDE SEQUENCE</scope>
    <source>
        <strain evidence="1">SoJaBio B1-5/56/2</strain>
    </source>
</reference>